<gene>
    <name evidence="6" type="ORF">Tsumi_12110</name>
</gene>
<dbReference type="Pfam" id="PF03466">
    <property type="entry name" value="LysR_substrate"/>
    <property type="match status" value="1"/>
</dbReference>
<dbReference type="InterPro" id="IPR050950">
    <property type="entry name" value="HTH-type_LysR_regulators"/>
</dbReference>
<name>A0ABQ0E2Z5_9PORP</name>
<evidence type="ECO:0000256" key="2">
    <source>
        <dbReference type="ARBA" id="ARBA00023015"/>
    </source>
</evidence>
<evidence type="ECO:0000313" key="7">
    <source>
        <dbReference type="Proteomes" id="UP001628220"/>
    </source>
</evidence>
<evidence type="ECO:0000256" key="3">
    <source>
        <dbReference type="ARBA" id="ARBA00023125"/>
    </source>
</evidence>
<keyword evidence="7" id="KW-1185">Reference proteome</keyword>
<dbReference type="InterPro" id="IPR000847">
    <property type="entry name" value="LysR_HTH_N"/>
</dbReference>
<dbReference type="SUPFAM" id="SSF53850">
    <property type="entry name" value="Periplasmic binding protein-like II"/>
    <property type="match status" value="1"/>
</dbReference>
<dbReference type="Gene3D" id="3.40.190.10">
    <property type="entry name" value="Periplasmic binding protein-like II"/>
    <property type="match status" value="2"/>
</dbReference>
<evidence type="ECO:0000256" key="1">
    <source>
        <dbReference type="ARBA" id="ARBA00009437"/>
    </source>
</evidence>
<dbReference type="PANTHER" id="PTHR30419:SF29">
    <property type="entry name" value="LYSR-FAMILY TRANSCRIPTIONAL REGULATOR"/>
    <property type="match status" value="1"/>
</dbReference>
<comment type="caution">
    <text evidence="6">The sequence shown here is derived from an EMBL/GenBank/DDBJ whole genome shotgun (WGS) entry which is preliminary data.</text>
</comment>
<dbReference type="EMBL" id="BAAFSF010000004">
    <property type="protein sequence ID" value="GAB1252105.1"/>
    <property type="molecule type" value="Genomic_DNA"/>
</dbReference>
<evidence type="ECO:0000313" key="6">
    <source>
        <dbReference type="EMBL" id="GAB1252105.1"/>
    </source>
</evidence>
<keyword evidence="3" id="KW-0238">DNA-binding</keyword>
<dbReference type="Pfam" id="PF00126">
    <property type="entry name" value="HTH_1"/>
    <property type="match status" value="1"/>
</dbReference>
<feature type="domain" description="HTH lysR-type" evidence="5">
    <location>
        <begin position="1"/>
        <end position="58"/>
    </location>
</feature>
<keyword evidence="2" id="KW-0805">Transcription regulation</keyword>
<comment type="similarity">
    <text evidence="1">Belongs to the LysR transcriptional regulatory family.</text>
</comment>
<protein>
    <submittedName>
        <fullName evidence="6">Hydrogen peroxide-inducible genes activator</fullName>
    </submittedName>
</protein>
<evidence type="ECO:0000256" key="4">
    <source>
        <dbReference type="ARBA" id="ARBA00023163"/>
    </source>
</evidence>
<dbReference type="PRINTS" id="PR00039">
    <property type="entry name" value="HTHLYSR"/>
</dbReference>
<organism evidence="6 7">
    <name type="scientific">Porphyromonas miyakawae</name>
    <dbReference type="NCBI Taxonomy" id="3137470"/>
    <lineage>
        <taxon>Bacteria</taxon>
        <taxon>Pseudomonadati</taxon>
        <taxon>Bacteroidota</taxon>
        <taxon>Bacteroidia</taxon>
        <taxon>Bacteroidales</taxon>
        <taxon>Porphyromonadaceae</taxon>
        <taxon>Porphyromonas</taxon>
    </lineage>
</organism>
<dbReference type="RefSeq" id="WP_411915875.1">
    <property type="nucleotide sequence ID" value="NZ_BAAFSF010000004.1"/>
</dbReference>
<dbReference type="PANTHER" id="PTHR30419">
    <property type="entry name" value="HTH-TYPE TRANSCRIPTIONAL REGULATOR YBHD"/>
    <property type="match status" value="1"/>
</dbReference>
<dbReference type="CDD" id="cd08411">
    <property type="entry name" value="PBP2_OxyR"/>
    <property type="match status" value="1"/>
</dbReference>
<dbReference type="InterPro" id="IPR036390">
    <property type="entry name" value="WH_DNA-bd_sf"/>
</dbReference>
<keyword evidence="4" id="KW-0804">Transcription</keyword>
<reference evidence="6 7" key="1">
    <citation type="journal article" date="2025" name="Int. J. Syst. Evol. Microbiol.">
        <title>Desulfovibrio falkowii sp. nov., Porphyromonas miyakawae sp. nov., Mediterraneibacter flintii sp. nov. and Owariibacterium komagatae gen. nov., sp. nov., isolated from human faeces.</title>
        <authorList>
            <person name="Hamaguchi T."/>
            <person name="Ohara M."/>
            <person name="Hisatomi A."/>
            <person name="Sekiguchi K."/>
            <person name="Takeda J.I."/>
            <person name="Ueyama J."/>
            <person name="Ito M."/>
            <person name="Nishiwaki H."/>
            <person name="Ogi T."/>
            <person name="Hirayama M."/>
            <person name="Ohkuma M."/>
            <person name="Sakamoto M."/>
            <person name="Ohno K."/>
        </authorList>
    </citation>
    <scope>NUCLEOTIDE SEQUENCE [LARGE SCALE GENOMIC DNA]</scope>
    <source>
        <strain evidence="6 7">13CB11C</strain>
    </source>
</reference>
<dbReference type="SUPFAM" id="SSF46785">
    <property type="entry name" value="Winged helix' DNA-binding domain"/>
    <property type="match status" value="1"/>
</dbReference>
<dbReference type="InterPro" id="IPR036388">
    <property type="entry name" value="WH-like_DNA-bd_sf"/>
</dbReference>
<dbReference type="PROSITE" id="PS50931">
    <property type="entry name" value="HTH_LYSR"/>
    <property type="match status" value="1"/>
</dbReference>
<evidence type="ECO:0000259" key="5">
    <source>
        <dbReference type="PROSITE" id="PS50931"/>
    </source>
</evidence>
<dbReference type="InterPro" id="IPR005119">
    <property type="entry name" value="LysR_subst-bd"/>
</dbReference>
<proteinExistence type="inferred from homology"/>
<dbReference type="Gene3D" id="1.10.10.10">
    <property type="entry name" value="Winged helix-like DNA-binding domain superfamily/Winged helix DNA-binding domain"/>
    <property type="match status" value="1"/>
</dbReference>
<dbReference type="Proteomes" id="UP001628220">
    <property type="component" value="Unassembled WGS sequence"/>
</dbReference>
<sequence length="309" mass="35170">MTLQQLEYVVALAEEQHFSKAAARCKVTQPTLSTMVQRLEEELQVELFDRTKHPIKTTALGEQLVKQARRILSEASKISGIVDDSVNSLSGVVNVGILPTIAPYLMPLVLPRWLEQFKSMKINVKELKTKECYAALSRWDIDLAIIASEPESDDFDGSLLYYEEFLGYVSANYKTDMPDKLFSSDIIADKLWLLAEGHCFRDQLLRFCQLSQRSKFPISYKEGSIAGFMHLVESGHGLTFIPALAELYLSSEQKALVKRFAIPRPARAIWLVYRKDYMRERILQAMTQTLRAAVPEEMLTLAREQSLAK</sequence>
<accession>A0ABQ0E2Z5</accession>